<sequence length="170" mass="18776">MLSANCNFTPFGIFLTKGDIYSTMDLQSFNATTQSGSFELQAIQEVPLTALTNVSNHAVKVEITSTGQWCLINFETPDPKLAKYKRLTDGDGYEPDKNDESYKFKYPHLKPAALVSEIKDAEGNVKSSFGGKQQSLKLEPGETLSFIMNDDPHYFNNNAGQLTISYSVSA</sequence>
<protein>
    <submittedName>
        <fullName evidence="1">Uncharacterized protein</fullName>
    </submittedName>
</protein>
<dbReference type="Proteomes" id="UP001159370">
    <property type="component" value="Unassembled WGS sequence"/>
</dbReference>
<gene>
    <name evidence="1" type="ORF">NWP23_13005</name>
</gene>
<evidence type="ECO:0000313" key="1">
    <source>
        <dbReference type="EMBL" id="MDH6064665.1"/>
    </source>
</evidence>
<name>A0AA43KG27_9CYAN</name>
<dbReference type="EMBL" id="JANQDL010000089">
    <property type="protein sequence ID" value="MDH6064665.1"/>
    <property type="molecule type" value="Genomic_DNA"/>
</dbReference>
<comment type="caution">
    <text evidence="1">The sequence shown here is derived from an EMBL/GenBank/DDBJ whole genome shotgun (WGS) entry which is preliminary data.</text>
</comment>
<dbReference type="Gene3D" id="2.60.120.430">
    <property type="entry name" value="Galactose-binding lectin"/>
    <property type="match status" value="1"/>
</dbReference>
<proteinExistence type="predicted"/>
<organism evidence="1 2">
    <name type="scientific">Umezakia ovalisporum FSS-62</name>
    <dbReference type="NCBI Taxonomy" id="2971776"/>
    <lineage>
        <taxon>Bacteria</taxon>
        <taxon>Bacillati</taxon>
        <taxon>Cyanobacteriota</taxon>
        <taxon>Cyanophyceae</taxon>
        <taxon>Nostocales</taxon>
        <taxon>Nodulariaceae</taxon>
        <taxon>Umezakia</taxon>
    </lineage>
</organism>
<evidence type="ECO:0000313" key="2">
    <source>
        <dbReference type="Proteomes" id="UP001159370"/>
    </source>
</evidence>
<reference evidence="1 2" key="1">
    <citation type="journal article" date="2023" name="J. Phycol.">
        <title>Chrysosporum ovalisporum is synonymous with the true-branching cyanobacterium Umezakia natans (Nostocales/Aphanizomenonaceae).</title>
        <authorList>
            <person name="McGregor G.B."/>
            <person name="Sendall B.C."/>
            <person name="Niiyama Y."/>
            <person name="Tuji A."/>
            <person name="Willis A."/>
        </authorList>
    </citation>
    <scope>NUCLEOTIDE SEQUENCE [LARGE SCALE GENOMIC DNA]</scope>
    <source>
        <strain evidence="1 2">FSS-62</strain>
    </source>
</reference>
<dbReference type="AlphaFoldDB" id="A0AA43KG27"/>
<accession>A0AA43KG27</accession>
<dbReference type="RefSeq" id="WP_280700828.1">
    <property type="nucleotide sequence ID" value="NZ_JANQDL010000089.1"/>
</dbReference>